<dbReference type="Gramene" id="OE9A068416T2">
    <property type="protein sequence ID" value="OE9A068416C2"/>
    <property type="gene ID" value="OE9A068416"/>
</dbReference>
<feature type="domain" description="BRX" evidence="5">
    <location>
        <begin position="211"/>
        <end position="266"/>
    </location>
</feature>
<feature type="domain" description="BRX" evidence="5">
    <location>
        <begin position="110"/>
        <end position="165"/>
    </location>
</feature>
<evidence type="ECO:0000259" key="5">
    <source>
        <dbReference type="PROSITE" id="PS51514"/>
    </source>
</evidence>
<evidence type="ECO:0000313" key="6">
    <source>
        <dbReference type="EMBL" id="CAA3000750.1"/>
    </source>
</evidence>
<dbReference type="PANTHER" id="PTHR46058:SF2">
    <property type="entry name" value="PROTEIN BREVIS RADIX-LIKE 3"/>
    <property type="match status" value="1"/>
</dbReference>
<keyword evidence="7" id="KW-1185">Reference proteome</keyword>
<name>A0A8S0T9S6_OLEEU</name>
<evidence type="ECO:0000256" key="1">
    <source>
        <dbReference type="ARBA" id="ARBA00004123"/>
    </source>
</evidence>
<feature type="compositionally biased region" description="Polar residues" evidence="4">
    <location>
        <begin position="93"/>
        <end position="102"/>
    </location>
</feature>
<gene>
    <name evidence="6" type="ORF">OLEA9_A068416</name>
</gene>
<comment type="caution">
    <text evidence="6">The sequence shown here is derived from an EMBL/GenBank/DDBJ whole genome shotgun (WGS) entry which is preliminary data.</text>
</comment>
<sequence>MPVVYDNWGRLVQAVQRREQYWEMAHADSRSTSSASSISFDLDDLSLSLPREETNIENEGRSSRSDYSSSQLLNDPVKGIENDLRSKGVHGNGSKSQNSLISSDASQNELEWIEQYEKGVYLTVIVFQDGSRDIKRARFSKRRFTENQAETWWSENREIVYKKYNIRGIYGFSASNRAAMRSEGIVLQGANGSKSGDSVSSHKGDANQTEDAWTEQYEPGVYVTLVALQDGSRDIKRARFSKRRFTVNQAETWWSEKQEDVYKKYNIRGTYNVASRTEGVVPQGINGSSRNSVGSVKGDASSSRRT</sequence>
<feature type="compositionally biased region" description="Polar residues" evidence="4">
    <location>
        <begin position="285"/>
        <end position="306"/>
    </location>
</feature>
<comment type="subcellular location">
    <subcellularLocation>
        <location evidence="1">Nucleus</location>
    </subcellularLocation>
</comment>
<organism evidence="6 7">
    <name type="scientific">Olea europaea subsp. europaea</name>
    <dbReference type="NCBI Taxonomy" id="158383"/>
    <lineage>
        <taxon>Eukaryota</taxon>
        <taxon>Viridiplantae</taxon>
        <taxon>Streptophyta</taxon>
        <taxon>Embryophyta</taxon>
        <taxon>Tracheophyta</taxon>
        <taxon>Spermatophyta</taxon>
        <taxon>Magnoliopsida</taxon>
        <taxon>eudicotyledons</taxon>
        <taxon>Gunneridae</taxon>
        <taxon>Pentapetalae</taxon>
        <taxon>asterids</taxon>
        <taxon>lamiids</taxon>
        <taxon>Lamiales</taxon>
        <taxon>Oleaceae</taxon>
        <taxon>Oleeae</taxon>
        <taxon>Olea</taxon>
    </lineage>
</organism>
<reference evidence="6 7" key="1">
    <citation type="submission" date="2019-12" db="EMBL/GenBank/DDBJ databases">
        <authorList>
            <person name="Alioto T."/>
            <person name="Alioto T."/>
            <person name="Gomez Garrido J."/>
        </authorList>
    </citation>
    <scope>NUCLEOTIDE SEQUENCE [LARGE SCALE GENOMIC DNA]</scope>
</reference>
<feature type="region of interest" description="Disordered" evidence="4">
    <location>
        <begin position="83"/>
        <end position="102"/>
    </location>
</feature>
<dbReference type="OrthoDB" id="914056at2759"/>
<feature type="compositionally biased region" description="Basic and acidic residues" evidence="4">
    <location>
        <begin position="53"/>
        <end position="64"/>
    </location>
</feature>
<accession>A0A8S0T9S6</accession>
<dbReference type="InterPro" id="IPR044532">
    <property type="entry name" value="BRX-like"/>
</dbReference>
<dbReference type="PROSITE" id="PS51514">
    <property type="entry name" value="BRX"/>
    <property type="match status" value="2"/>
</dbReference>
<dbReference type="EMBL" id="CACTIH010005709">
    <property type="protein sequence ID" value="CAA3000750.1"/>
    <property type="molecule type" value="Genomic_DNA"/>
</dbReference>
<dbReference type="Proteomes" id="UP000594638">
    <property type="component" value="Unassembled WGS sequence"/>
</dbReference>
<comment type="similarity">
    <text evidence="2">Belongs to the BRX family.</text>
</comment>
<evidence type="ECO:0000256" key="3">
    <source>
        <dbReference type="ARBA" id="ARBA00023242"/>
    </source>
</evidence>
<dbReference type="InterPro" id="IPR013591">
    <property type="entry name" value="Brevis_radix_dom"/>
</dbReference>
<dbReference type="Gramene" id="OE9A068416T1">
    <property type="protein sequence ID" value="OE9A068416C1"/>
    <property type="gene ID" value="OE9A068416"/>
</dbReference>
<dbReference type="Pfam" id="PF08381">
    <property type="entry name" value="BRX"/>
    <property type="match status" value="2"/>
</dbReference>
<keyword evidence="3" id="KW-0539">Nucleus</keyword>
<dbReference type="GO" id="GO:0005634">
    <property type="term" value="C:nucleus"/>
    <property type="evidence" value="ECO:0007669"/>
    <property type="project" value="UniProtKB-SubCell"/>
</dbReference>
<feature type="region of interest" description="Disordered" evidence="4">
    <location>
        <begin position="278"/>
        <end position="306"/>
    </location>
</feature>
<evidence type="ECO:0000313" key="7">
    <source>
        <dbReference type="Proteomes" id="UP000594638"/>
    </source>
</evidence>
<evidence type="ECO:0000256" key="4">
    <source>
        <dbReference type="SAM" id="MobiDB-lite"/>
    </source>
</evidence>
<dbReference type="PANTHER" id="PTHR46058">
    <property type="entry name" value="PROTEIN BREVIS RADIX-LIKE 1"/>
    <property type="match status" value="1"/>
</dbReference>
<protein>
    <recommendedName>
        <fullName evidence="5">BRX domain-containing protein</fullName>
    </recommendedName>
</protein>
<dbReference type="AlphaFoldDB" id="A0A8S0T9S6"/>
<evidence type="ECO:0000256" key="2">
    <source>
        <dbReference type="ARBA" id="ARBA00009057"/>
    </source>
</evidence>
<feature type="region of interest" description="Disordered" evidence="4">
    <location>
        <begin position="53"/>
        <end position="72"/>
    </location>
</feature>
<dbReference type="Gramene" id="OE9A068416T3">
    <property type="protein sequence ID" value="OE9A068416C3"/>
    <property type="gene ID" value="OE9A068416"/>
</dbReference>
<dbReference type="Gramene" id="OE9A068416T4">
    <property type="protein sequence ID" value="OE9A068416C4"/>
    <property type="gene ID" value="OE9A068416"/>
</dbReference>
<proteinExistence type="inferred from homology"/>